<dbReference type="Proteomes" id="UP000712713">
    <property type="component" value="Unassembled WGS sequence"/>
</dbReference>
<dbReference type="Gene3D" id="3.40.960.10">
    <property type="entry name" value="VSR Endonuclease"/>
    <property type="match status" value="1"/>
</dbReference>
<gene>
    <name evidence="1" type="ORF">K8V15_04045</name>
</gene>
<comment type="caution">
    <text evidence="1">The sequence shown here is derived from an EMBL/GenBank/DDBJ whole genome shotgun (WGS) entry which is preliminary data.</text>
</comment>
<evidence type="ECO:0000313" key="2">
    <source>
        <dbReference type="Proteomes" id="UP000712713"/>
    </source>
</evidence>
<protein>
    <recommendedName>
        <fullName evidence="3">DUF559 domain-containing protein</fullName>
    </recommendedName>
</protein>
<evidence type="ECO:0000313" key="1">
    <source>
        <dbReference type="EMBL" id="HJE51140.1"/>
    </source>
</evidence>
<reference evidence="1" key="1">
    <citation type="journal article" date="2021" name="PeerJ">
        <title>Extensive microbial diversity within the chicken gut microbiome revealed by metagenomics and culture.</title>
        <authorList>
            <person name="Gilroy R."/>
            <person name="Ravi A."/>
            <person name="Getino M."/>
            <person name="Pursley I."/>
            <person name="Horton D.L."/>
            <person name="Alikhan N.F."/>
            <person name="Baker D."/>
            <person name="Gharbi K."/>
            <person name="Hall N."/>
            <person name="Watson M."/>
            <person name="Adriaenssens E.M."/>
            <person name="Foster-Nyarko E."/>
            <person name="Jarju S."/>
            <person name="Secka A."/>
            <person name="Antonio M."/>
            <person name="Oren A."/>
            <person name="Chaudhuri R.R."/>
            <person name="La Ragione R."/>
            <person name="Hildebrand F."/>
            <person name="Pallen M.J."/>
        </authorList>
    </citation>
    <scope>NUCLEOTIDE SEQUENCE</scope>
    <source>
        <strain evidence="1">ChiGjej3B3-7470</strain>
    </source>
</reference>
<dbReference type="EMBL" id="DYZF01000096">
    <property type="protein sequence ID" value="HJE51140.1"/>
    <property type="molecule type" value="Genomic_DNA"/>
</dbReference>
<dbReference type="AlphaFoldDB" id="A0A921JQA0"/>
<name>A0A921JQA0_9ACTN</name>
<organism evidence="1 2">
    <name type="scientific">Tessaracoccus flavescens</name>
    <dbReference type="NCBI Taxonomy" id="399497"/>
    <lineage>
        <taxon>Bacteria</taxon>
        <taxon>Bacillati</taxon>
        <taxon>Actinomycetota</taxon>
        <taxon>Actinomycetes</taxon>
        <taxon>Propionibacteriales</taxon>
        <taxon>Propionibacteriaceae</taxon>
        <taxon>Tessaracoccus</taxon>
    </lineage>
</organism>
<reference evidence="1" key="2">
    <citation type="submission" date="2021-09" db="EMBL/GenBank/DDBJ databases">
        <authorList>
            <person name="Gilroy R."/>
        </authorList>
    </citation>
    <scope>NUCLEOTIDE SEQUENCE</scope>
    <source>
        <strain evidence="1">ChiGjej3B3-7470</strain>
    </source>
</reference>
<sequence>MRPEVHHAIADDAVLAARRDPGLARSLNSYAYRGQLERLLPGVYGKPGLTDTVEGQLAAARAYGDDLVLTRRSAAALTWWPELVQAAGMELACPRPISPGYGFSCEQRLIPWELLTRVDGMLCTTPELTVLDLMPDFGLHAVTEALRRGAVTPGKLERALALTPHRRGNQLRRKLVADVVAAPWSFLETEVHAMLRDAGIHGWVANRKVVVDGVTYFIDVAFDAEMVAIEMDGFETHGRWEAFHHDREKWVALATAGWQTLAYTAQTKDTLLDTLPKVLTQRRRLFNVSA</sequence>
<evidence type="ECO:0008006" key="3">
    <source>
        <dbReference type="Google" id="ProtNLM"/>
    </source>
</evidence>
<accession>A0A921JQA0</accession>
<proteinExistence type="predicted"/>